<keyword evidence="1" id="KW-0472">Membrane</keyword>
<reference evidence="3" key="1">
    <citation type="submission" date="2015-01" db="EMBL/GenBank/DDBJ databases">
        <authorList>
            <person name="Aksoy S."/>
            <person name="Warren W."/>
            <person name="Wilson R.K."/>
        </authorList>
    </citation>
    <scope>NUCLEOTIDE SEQUENCE [LARGE SCALE GENOMIC DNA]</scope>
    <source>
        <strain evidence="3">IAEA</strain>
    </source>
</reference>
<keyword evidence="3" id="KW-1185">Reference proteome</keyword>
<dbReference type="Proteomes" id="UP000092460">
    <property type="component" value="Unassembled WGS sequence"/>
</dbReference>
<dbReference type="AlphaFoldDB" id="A0A1B0B8F4"/>
<keyword evidence="1" id="KW-1133">Transmembrane helix</keyword>
<feature type="transmembrane region" description="Helical" evidence="1">
    <location>
        <begin position="67"/>
        <end position="86"/>
    </location>
</feature>
<reference evidence="2" key="2">
    <citation type="submission" date="2020-05" db="UniProtKB">
        <authorList>
            <consortium name="EnsemblMetazoa"/>
        </authorList>
    </citation>
    <scope>IDENTIFICATION</scope>
    <source>
        <strain evidence="2">IAEA</strain>
    </source>
</reference>
<proteinExistence type="predicted"/>
<sequence>MERPDSIPSGVEQILKNSSAPTRFYPPSREFRTGKPLKDCPHVDSFFAFIIRTRWDNFSEYATIPEVLAVLYFLWLTTVSIGGVVLNNKILNVEKKAVEVSKGFSIALSVTRVKGIGQMS</sequence>
<organism evidence="2 3">
    <name type="scientific">Glossina palpalis gambiensis</name>
    <dbReference type="NCBI Taxonomy" id="67801"/>
    <lineage>
        <taxon>Eukaryota</taxon>
        <taxon>Metazoa</taxon>
        <taxon>Ecdysozoa</taxon>
        <taxon>Arthropoda</taxon>
        <taxon>Hexapoda</taxon>
        <taxon>Insecta</taxon>
        <taxon>Pterygota</taxon>
        <taxon>Neoptera</taxon>
        <taxon>Endopterygota</taxon>
        <taxon>Diptera</taxon>
        <taxon>Brachycera</taxon>
        <taxon>Muscomorpha</taxon>
        <taxon>Hippoboscoidea</taxon>
        <taxon>Glossinidae</taxon>
        <taxon>Glossina</taxon>
    </lineage>
</organism>
<protein>
    <submittedName>
        <fullName evidence="2">Uncharacterized protein</fullName>
    </submittedName>
</protein>
<dbReference type="EnsemblMetazoa" id="GPPI022243-RA">
    <property type="protein sequence ID" value="GPPI022243-PA"/>
    <property type="gene ID" value="GPPI022243"/>
</dbReference>
<name>A0A1B0B8F4_9MUSC</name>
<dbReference type="VEuPathDB" id="VectorBase:GPPI022243"/>
<keyword evidence="1" id="KW-0812">Transmembrane</keyword>
<dbReference type="EMBL" id="JXJN01009919">
    <property type="status" value="NOT_ANNOTATED_CDS"/>
    <property type="molecule type" value="Genomic_DNA"/>
</dbReference>
<evidence type="ECO:0000313" key="3">
    <source>
        <dbReference type="Proteomes" id="UP000092460"/>
    </source>
</evidence>
<evidence type="ECO:0000313" key="2">
    <source>
        <dbReference type="EnsemblMetazoa" id="GPPI022243-PA"/>
    </source>
</evidence>
<accession>A0A1B0B8F4</accession>
<evidence type="ECO:0000256" key="1">
    <source>
        <dbReference type="SAM" id="Phobius"/>
    </source>
</evidence>